<feature type="domain" description="HTH tetR-type" evidence="3">
    <location>
        <begin position="14"/>
        <end position="74"/>
    </location>
</feature>
<dbReference type="InterPro" id="IPR001647">
    <property type="entry name" value="HTH_TetR"/>
</dbReference>
<dbReference type="SUPFAM" id="SSF46689">
    <property type="entry name" value="Homeodomain-like"/>
    <property type="match status" value="1"/>
</dbReference>
<protein>
    <submittedName>
        <fullName evidence="4">TetR/AcrR family transcriptional regulator</fullName>
    </submittedName>
</protein>
<dbReference type="PRINTS" id="PR00455">
    <property type="entry name" value="HTHTETR"/>
</dbReference>
<evidence type="ECO:0000256" key="2">
    <source>
        <dbReference type="PROSITE-ProRule" id="PRU00335"/>
    </source>
</evidence>
<evidence type="ECO:0000313" key="4">
    <source>
        <dbReference type="EMBL" id="MDG3015164.1"/>
    </source>
</evidence>
<dbReference type="Proteomes" id="UP001152755">
    <property type="component" value="Unassembled WGS sequence"/>
</dbReference>
<dbReference type="InterPro" id="IPR050109">
    <property type="entry name" value="HTH-type_TetR-like_transc_reg"/>
</dbReference>
<dbReference type="PROSITE" id="PS50977">
    <property type="entry name" value="HTH_TETR_2"/>
    <property type="match status" value="1"/>
</dbReference>
<organism evidence="4 5">
    <name type="scientific">Speluncibacter jeojiensis</name>
    <dbReference type="NCBI Taxonomy" id="2710754"/>
    <lineage>
        <taxon>Bacteria</taxon>
        <taxon>Bacillati</taxon>
        <taxon>Actinomycetota</taxon>
        <taxon>Actinomycetes</taxon>
        <taxon>Mycobacteriales</taxon>
        <taxon>Speluncibacteraceae</taxon>
        <taxon>Speluncibacter</taxon>
    </lineage>
</organism>
<dbReference type="PANTHER" id="PTHR30055">
    <property type="entry name" value="HTH-TYPE TRANSCRIPTIONAL REGULATOR RUTR"/>
    <property type="match status" value="1"/>
</dbReference>
<reference evidence="4" key="1">
    <citation type="submission" date="2022-08" db="EMBL/GenBank/DDBJ databases">
        <title>Genome analysis of Corynebacteriales strain.</title>
        <authorList>
            <person name="Lee S.D."/>
        </authorList>
    </citation>
    <scope>NUCLEOTIDE SEQUENCE</scope>
    <source>
        <strain evidence="4">D3-21</strain>
    </source>
</reference>
<dbReference type="GO" id="GO:0000976">
    <property type="term" value="F:transcription cis-regulatory region binding"/>
    <property type="evidence" value="ECO:0007669"/>
    <property type="project" value="TreeGrafter"/>
</dbReference>
<dbReference type="Gene3D" id="1.10.357.10">
    <property type="entry name" value="Tetracycline Repressor, domain 2"/>
    <property type="match status" value="1"/>
</dbReference>
<dbReference type="Pfam" id="PF00440">
    <property type="entry name" value="TetR_N"/>
    <property type="match status" value="1"/>
</dbReference>
<proteinExistence type="predicted"/>
<keyword evidence="5" id="KW-1185">Reference proteome</keyword>
<dbReference type="GO" id="GO:0003700">
    <property type="term" value="F:DNA-binding transcription factor activity"/>
    <property type="evidence" value="ECO:0007669"/>
    <property type="project" value="TreeGrafter"/>
</dbReference>
<keyword evidence="1 2" id="KW-0238">DNA-binding</keyword>
<name>A0A9X4M1M7_9ACTN</name>
<dbReference type="AlphaFoldDB" id="A0A9X4M1M7"/>
<dbReference type="InterPro" id="IPR009057">
    <property type="entry name" value="Homeodomain-like_sf"/>
</dbReference>
<feature type="DNA-binding region" description="H-T-H motif" evidence="2">
    <location>
        <begin position="37"/>
        <end position="56"/>
    </location>
</feature>
<evidence type="ECO:0000313" key="5">
    <source>
        <dbReference type="Proteomes" id="UP001152755"/>
    </source>
</evidence>
<dbReference type="RefSeq" id="WP_332519920.1">
    <property type="nucleotide sequence ID" value="NZ_JANRHA010000006.1"/>
</dbReference>
<dbReference type="EMBL" id="JANRHA010000006">
    <property type="protein sequence ID" value="MDG3015164.1"/>
    <property type="molecule type" value="Genomic_DNA"/>
</dbReference>
<gene>
    <name evidence="4" type="ORF">NVS88_11435</name>
</gene>
<sequence>MPKIQAATVAEHRATQRRTLLDAARALLAEKPADPPTLAEVAARAGLARPSVYQYFASREDLFSVVLEEAFPRWSARVSTEMERAGGPGEKVLAYARANLELVAEGEHTLARSLAAFAAGGEFADRSRVLHQQLGTPLTQALTDLGAADPAVTAQLINAVVNAGSQLIESGATLDSTAARVRELLTPYLLGG</sequence>
<dbReference type="PANTHER" id="PTHR30055:SF226">
    <property type="entry name" value="HTH-TYPE TRANSCRIPTIONAL REGULATOR PKSA"/>
    <property type="match status" value="1"/>
</dbReference>
<accession>A0A9X4M1M7</accession>
<evidence type="ECO:0000256" key="1">
    <source>
        <dbReference type="ARBA" id="ARBA00023125"/>
    </source>
</evidence>
<evidence type="ECO:0000259" key="3">
    <source>
        <dbReference type="PROSITE" id="PS50977"/>
    </source>
</evidence>
<comment type="caution">
    <text evidence="4">The sequence shown here is derived from an EMBL/GenBank/DDBJ whole genome shotgun (WGS) entry which is preliminary data.</text>
</comment>